<dbReference type="Gene3D" id="3.20.20.70">
    <property type="entry name" value="Aldolase class I"/>
    <property type="match status" value="1"/>
</dbReference>
<proteinExistence type="predicted"/>
<keyword evidence="1" id="KW-0704">Schiff base</keyword>
<protein>
    <submittedName>
        <fullName evidence="2">Aldolase</fullName>
    </submittedName>
</protein>
<comment type="caution">
    <text evidence="2">The sequence shown here is derived from an EMBL/GenBank/DDBJ whole genome shotgun (WGS) entry which is preliminary data.</text>
</comment>
<dbReference type="Pfam" id="PF00923">
    <property type="entry name" value="TAL_FSA"/>
    <property type="match status" value="1"/>
</dbReference>
<evidence type="ECO:0000313" key="3">
    <source>
        <dbReference type="Proteomes" id="UP000308802"/>
    </source>
</evidence>
<dbReference type="PANTHER" id="PTHR10683">
    <property type="entry name" value="TRANSALDOLASE"/>
    <property type="match status" value="1"/>
</dbReference>
<dbReference type="InterPro" id="IPR001585">
    <property type="entry name" value="TAL/FSA"/>
</dbReference>
<evidence type="ECO:0000313" key="2">
    <source>
        <dbReference type="EMBL" id="THW75764.1"/>
    </source>
</evidence>
<dbReference type="AlphaFoldDB" id="A0A4S9A9A3"/>
<dbReference type="InterPro" id="IPR013785">
    <property type="entry name" value="Aldolase_TIM"/>
</dbReference>
<dbReference type="Proteomes" id="UP000308802">
    <property type="component" value="Unassembled WGS sequence"/>
</dbReference>
<gene>
    <name evidence="2" type="ORF">D6D19_03742</name>
</gene>
<reference evidence="2 3" key="1">
    <citation type="submission" date="2018-10" db="EMBL/GenBank/DDBJ databases">
        <title>Fifty Aureobasidium pullulans genomes reveal a recombining polyextremotolerant generalist.</title>
        <authorList>
            <person name="Gostincar C."/>
            <person name="Turk M."/>
            <person name="Zajc J."/>
            <person name="Gunde-Cimerman N."/>
        </authorList>
    </citation>
    <scope>NUCLEOTIDE SEQUENCE [LARGE SCALE GENOMIC DNA]</scope>
    <source>
        <strain evidence="2 3">EXF-10659</strain>
    </source>
</reference>
<dbReference type="GO" id="GO:0009052">
    <property type="term" value="P:pentose-phosphate shunt, non-oxidative branch"/>
    <property type="evidence" value="ECO:0007669"/>
    <property type="project" value="TreeGrafter"/>
</dbReference>
<dbReference type="EMBL" id="QZAO01000085">
    <property type="protein sequence ID" value="THW75764.1"/>
    <property type="molecule type" value="Genomic_DNA"/>
</dbReference>
<dbReference type="GO" id="GO:0004801">
    <property type="term" value="F:transaldolase activity"/>
    <property type="evidence" value="ECO:0007669"/>
    <property type="project" value="TreeGrafter"/>
</dbReference>
<evidence type="ECO:0000256" key="1">
    <source>
        <dbReference type="ARBA" id="ARBA00023270"/>
    </source>
</evidence>
<organism evidence="2 3">
    <name type="scientific">Aureobasidium pullulans</name>
    <name type="common">Black yeast</name>
    <name type="synonym">Pullularia pullulans</name>
    <dbReference type="NCBI Taxonomy" id="5580"/>
    <lineage>
        <taxon>Eukaryota</taxon>
        <taxon>Fungi</taxon>
        <taxon>Dikarya</taxon>
        <taxon>Ascomycota</taxon>
        <taxon>Pezizomycotina</taxon>
        <taxon>Dothideomycetes</taxon>
        <taxon>Dothideomycetidae</taxon>
        <taxon>Dothideales</taxon>
        <taxon>Saccotheciaceae</taxon>
        <taxon>Aureobasidium</taxon>
    </lineage>
</organism>
<dbReference type="PANTHER" id="PTHR10683:SF39">
    <property type="entry name" value="TRANSALDOLASE"/>
    <property type="match status" value="1"/>
</dbReference>
<sequence length="399" mass="44351">MTSPCNIISKQTRLHHTQKFATMTRDAPKTWLEVLDEQRENSLSRFSDIDVDWMDPTYSKILAITPNDMTSNNLWVNQQMSHPENEKMVLEVCKELKDQGWKAAYTRILSQDIAVNMCKNNIGNIKGRTLLQVYPNEAYDTQAVLDSARAYAKEFERAGIPQDRYCIKIPSTGPALNACPTLKKEGIATLGTALFGLPQAIACSQAGCLYISLYFNEVKAHDDLKLWPNVEDPATQHTMSAHTLQIPETYARLYKETGKDQPLLKQASFITAKEAMAAGEHGCHSATISPQVLDELSKLTYDGSKQSGEGKPKPSNLYAGYKTPARLAEVSKVDPLAAAEIDAKIASTDIDYLANDGEELQKAIKADPVTSQRLDDTLKLFTSGLLESKAKIEEWFEQV</sequence>
<dbReference type="GO" id="GO:0005975">
    <property type="term" value="P:carbohydrate metabolic process"/>
    <property type="evidence" value="ECO:0007669"/>
    <property type="project" value="InterPro"/>
</dbReference>
<accession>A0A4S9A9A3</accession>
<name>A0A4S9A9A3_AURPU</name>
<dbReference type="SUPFAM" id="SSF51569">
    <property type="entry name" value="Aldolase"/>
    <property type="match status" value="1"/>
</dbReference>